<dbReference type="EMBL" id="LNQE01000531">
    <property type="protein sequence ID" value="KUG26120.1"/>
    <property type="molecule type" value="Genomic_DNA"/>
</dbReference>
<keyword evidence="2" id="KW-0472">Membrane</keyword>
<evidence type="ECO:0000313" key="4">
    <source>
        <dbReference type="EMBL" id="KUG26120.1"/>
    </source>
</evidence>
<evidence type="ECO:0000259" key="3">
    <source>
        <dbReference type="Pfam" id="PF01103"/>
    </source>
</evidence>
<gene>
    <name evidence="4" type="ORF">ASZ90_004044</name>
</gene>
<comment type="caution">
    <text evidence="4">The sequence shown here is derived from an EMBL/GenBank/DDBJ whole genome shotgun (WGS) entry which is preliminary data.</text>
</comment>
<name>A0A0W8FYY3_9ZZZZ</name>
<comment type="subcellular location">
    <subcellularLocation>
        <location evidence="1">Membrane</location>
    </subcellularLocation>
</comment>
<dbReference type="GO" id="GO:0019867">
    <property type="term" value="C:outer membrane"/>
    <property type="evidence" value="ECO:0007669"/>
    <property type="project" value="InterPro"/>
</dbReference>
<evidence type="ECO:0000256" key="1">
    <source>
        <dbReference type="ARBA" id="ARBA00004370"/>
    </source>
</evidence>
<dbReference type="Gene3D" id="2.40.160.50">
    <property type="entry name" value="membrane protein fhac: a member of the omp85/tpsb transporter family"/>
    <property type="match status" value="1"/>
</dbReference>
<evidence type="ECO:0000256" key="2">
    <source>
        <dbReference type="ARBA" id="ARBA00023136"/>
    </source>
</evidence>
<feature type="domain" description="Bacterial surface antigen (D15)" evidence="3">
    <location>
        <begin position="241"/>
        <end position="466"/>
    </location>
</feature>
<organism evidence="4">
    <name type="scientific">hydrocarbon metagenome</name>
    <dbReference type="NCBI Taxonomy" id="938273"/>
    <lineage>
        <taxon>unclassified sequences</taxon>
        <taxon>metagenomes</taxon>
        <taxon>ecological metagenomes</taxon>
    </lineage>
</organism>
<accession>A0A0W8FYY3</accession>
<sequence>MNNEQTSVKIFPLINQNDFVSEDSYFHKVFDNGITDEIRIYLLDGDDYAFIKGEVDTSPLIRIIGGEGKDTFIDESKVNGYFLSITPFKKAEAKTEFYDCDDETIFLKGSGTNINTERLTNPINNNEKYEPTQKDRGHSWGFLPEAGYSTTDGVIIGGMFDLFSYNFRKVPYEYLQRLRFIYAFLPKSYKLEYFGEFIDVLGSTDLVIDIVNSELSFTNYFGFGNENAFDRYLYRDKYYWLEQKLVFINPQIRYNFDEKTSLSLGFFYEFNNSKLRNEELIDSFPHNNYGIGNLQHAGLNFKFLFDSREHEFYPKAGRYINISGSYFNELLDTRDNYLRAEFDFRNYIPFKLPFETTLALRSSGGKVWGKFPFYHAMFIGGEENVRAYTRKRFSGDTSISLQSEVRVKLLKNKILVKGDLGMHLFAETGRVFAANQISDNWHPSFGVGIWASSVNRIFVFSLTYAYGTDEQNIYFDTRMVF</sequence>
<reference evidence="4" key="1">
    <citation type="journal article" date="2015" name="Proc. Natl. Acad. Sci. U.S.A.">
        <title>Networks of energetic and metabolic interactions define dynamics in microbial communities.</title>
        <authorList>
            <person name="Embree M."/>
            <person name="Liu J.K."/>
            <person name="Al-Bassam M.M."/>
            <person name="Zengler K."/>
        </authorList>
    </citation>
    <scope>NUCLEOTIDE SEQUENCE</scope>
</reference>
<protein>
    <recommendedName>
        <fullName evidence="3">Bacterial surface antigen (D15) domain-containing protein</fullName>
    </recommendedName>
</protein>
<dbReference type="InterPro" id="IPR000184">
    <property type="entry name" value="Bac_surfAg_D15"/>
</dbReference>
<dbReference type="Pfam" id="PF01103">
    <property type="entry name" value="Omp85"/>
    <property type="match status" value="1"/>
</dbReference>
<dbReference type="AlphaFoldDB" id="A0A0W8FYY3"/>
<proteinExistence type="predicted"/>